<dbReference type="EMBL" id="RHLD01000008">
    <property type="protein sequence ID" value="TPP43328.1"/>
    <property type="molecule type" value="Genomic_DNA"/>
</dbReference>
<gene>
    <name evidence="2" type="ORF">CGC20_6810</name>
</gene>
<feature type="region of interest" description="Disordered" evidence="1">
    <location>
        <begin position="338"/>
        <end position="376"/>
    </location>
</feature>
<dbReference type="VEuPathDB" id="TriTrypDB:LdBPK_301900.1"/>
<evidence type="ECO:0000313" key="2">
    <source>
        <dbReference type="EMBL" id="TPP43328.1"/>
    </source>
</evidence>
<comment type="caution">
    <text evidence="2">The sequence shown here is derived from an EMBL/GenBank/DDBJ whole genome shotgun (WGS) entry which is preliminary data.</text>
</comment>
<dbReference type="AlphaFoldDB" id="A0A504X601"/>
<protein>
    <submittedName>
        <fullName evidence="2">Uncharacterized protein</fullName>
    </submittedName>
</protein>
<feature type="compositionally biased region" description="Low complexity" evidence="1">
    <location>
        <begin position="21"/>
        <end position="36"/>
    </location>
</feature>
<name>A0A504X601_LEIDO</name>
<feature type="compositionally biased region" description="Polar residues" evidence="1">
    <location>
        <begin position="208"/>
        <end position="228"/>
    </location>
</feature>
<evidence type="ECO:0000256" key="1">
    <source>
        <dbReference type="SAM" id="MobiDB-lite"/>
    </source>
</evidence>
<accession>A0A504X601</accession>
<feature type="region of interest" description="Disordered" evidence="1">
    <location>
        <begin position="181"/>
        <end position="231"/>
    </location>
</feature>
<feature type="region of interest" description="Disordered" evidence="1">
    <location>
        <begin position="803"/>
        <end position="843"/>
    </location>
</feature>
<dbReference type="VEuPathDB" id="TriTrypDB:LdCL_300024300"/>
<evidence type="ECO:0000313" key="3">
    <source>
        <dbReference type="Proteomes" id="UP000318821"/>
    </source>
</evidence>
<organism evidence="2 3">
    <name type="scientific">Leishmania donovani</name>
    <dbReference type="NCBI Taxonomy" id="5661"/>
    <lineage>
        <taxon>Eukaryota</taxon>
        <taxon>Discoba</taxon>
        <taxon>Euglenozoa</taxon>
        <taxon>Kinetoplastea</taxon>
        <taxon>Metakinetoplastina</taxon>
        <taxon>Trypanosomatida</taxon>
        <taxon>Trypanosomatidae</taxon>
        <taxon>Leishmaniinae</taxon>
        <taxon>Leishmania</taxon>
    </lineage>
</organism>
<reference evidence="3" key="1">
    <citation type="submission" date="2019-02" db="EMBL/GenBank/DDBJ databases">
        <title>FDA dAtabase for Regulatory Grade micrObial Sequences (FDA-ARGOS): Supporting development and validation of Infectious Disease Dx tests.</title>
        <authorList>
            <person name="Duncan R."/>
            <person name="Fisher C."/>
            <person name="Tallon L."/>
            <person name="Sadzewicz L."/>
            <person name="Sengamalay N."/>
            <person name="Ott S."/>
            <person name="Godinez A."/>
            <person name="Nagaraj S."/>
            <person name="Vavikolanu K."/>
            <person name="Vyas G."/>
            <person name="Nadendla S."/>
            <person name="Aluvathingal J."/>
            <person name="Sichtig H."/>
        </authorList>
    </citation>
    <scope>NUCLEOTIDE SEQUENCE [LARGE SCALE GENOMIC DNA]</scope>
    <source>
        <strain evidence="3">FDAARGOS_360</strain>
    </source>
</reference>
<dbReference type="VEuPathDB" id="TriTrypDB:LDHU3_30.2610"/>
<proteinExistence type="predicted"/>
<feature type="region of interest" description="Disordered" evidence="1">
    <location>
        <begin position="1"/>
        <end position="68"/>
    </location>
</feature>
<feature type="compositionally biased region" description="Low complexity" evidence="1">
    <location>
        <begin position="182"/>
        <end position="193"/>
    </location>
</feature>
<sequence length="843" mass="91502">MFAPQRDTVDSAHEQVFGYRPARSTAAADAAPASQRPQPPLTAPPLRSRPKSHPVPSSGLALVPRQPAGRQRLLAGTLSHRQAPRKRIILSSRGSGTECTADLVRQQYHGAAYADPGQRAPLDSKCYSPPIPTSSRTSLCANALTTLAQAELSEPALSPTFPVVTSLPRTNPYYCHVPKLPPSARRQADADAAPMPPPEPVRDAFESSPRSAWATSQPQMTNSPSLRTDPSVGTAAASMVSATATLHRSGSAGVFERLAGESRIGVTMLGKRVRQWAEGAGLVLHPSSSAWHALLAYSTEPLRHERLWRQTCAKGRYRLSLLARAKAGDTTHFANTVQEHKAAHRPSHADPRQEAMAHGQRGPARRRSLPSATPGGLSAYRRQQEYTLWCRWQLWHFFEQGRRYLTSVWRVPPLLDSQRRHAVRCCGNIECRTTSPASSISRIFDGRYVVPSAASIDAAQEEHRALEKRVNVLLRLLRQENGPSAPTFAERSGNHEGAVNGAGMTACGAGAMAGSTVLDPDGEGAEDEETANVYHSVSQSRRISEAVAATQPYLDVRVDNTTGLMHLSLYVNGDAGGNGAEFVGNSVAGCIDNHRWVILKGLWALQVLVFCFHREEELPSSTEKHADEYLKRQGGYDEQTEQDASRRSQIVDGLVVKGVAFAKVKTGHTLATAQDTFACTRCGQTRRLHNEVYISKKTGRIVCGMYYCVVCLARTHHVRLPPMKDIPPGLLGEREASVADVSWLHTVRDVSSARCSASLSRFANTGLSDLLPSAYAHQCSMSSARAADAPQLPDEAAATAMREWTRAAAAAPPPEWHPGGKVDSDELFGGTRGLDCPPPRPRM</sequence>
<dbReference type="Proteomes" id="UP000318821">
    <property type="component" value="Unassembled WGS sequence"/>
</dbReference>